<dbReference type="KEGG" id="tye:THEYE_A0310"/>
<dbReference type="InParanoid" id="B5YIJ9"/>
<evidence type="ECO:0000313" key="2">
    <source>
        <dbReference type="Proteomes" id="UP000000718"/>
    </source>
</evidence>
<dbReference type="PATRIC" id="fig|289376.4.peg.304"/>
<evidence type="ECO:0008006" key="3">
    <source>
        <dbReference type="Google" id="ProtNLM"/>
    </source>
</evidence>
<reference evidence="1 2" key="2">
    <citation type="journal article" date="2015" name="Genome Announc.">
        <title>Genome Sequence of the Sulfate-Reducing Thermophilic Bacterium Thermodesulfovibrio yellowstonii Strain DSM 11347T (Phylum Nitrospirae).</title>
        <authorList>
            <person name="Bhatnagar S."/>
            <person name="Badger J.H."/>
            <person name="Madupu R."/>
            <person name="Khouri H.M."/>
            <person name="O'Connor E.M."/>
            <person name="Robb F.T."/>
            <person name="Ward N.L."/>
            <person name="Eisen J.A."/>
        </authorList>
    </citation>
    <scope>NUCLEOTIDE SEQUENCE [LARGE SCALE GENOMIC DNA]</scope>
    <source>
        <strain evidence="2">ATCC 51303 / DSM 11347 / YP87</strain>
    </source>
</reference>
<dbReference type="AlphaFoldDB" id="B5YIJ9"/>
<dbReference type="Pfam" id="PF07927">
    <property type="entry name" value="HicA_toxin"/>
    <property type="match status" value="1"/>
</dbReference>
<name>B5YIJ9_THEYD</name>
<evidence type="ECO:0000313" key="1">
    <source>
        <dbReference type="EMBL" id="ACI22005.1"/>
    </source>
</evidence>
<dbReference type="SUPFAM" id="SSF54786">
    <property type="entry name" value="YcfA/nrd intein domain"/>
    <property type="match status" value="1"/>
</dbReference>
<dbReference type="InterPro" id="IPR012933">
    <property type="entry name" value="HicA_mRNA_interferase"/>
</dbReference>
<dbReference type="EnsemblBacteria" id="ACI22005">
    <property type="protein sequence ID" value="ACI22005"/>
    <property type="gene ID" value="THEYE_A0310"/>
</dbReference>
<accession>B5YIJ9</accession>
<sequence>MSVDKKFLKKLLSGLVDRNLRFEDLRKLLRDFGFQERIKGSHHIFFKSGIEEIINLQPLENGKAKPYQVKQVRNLILKYKLHKGVADV</sequence>
<organism evidence="1 2">
    <name type="scientific">Thermodesulfovibrio yellowstonii (strain ATCC 51303 / DSM 11347 / YP87)</name>
    <dbReference type="NCBI Taxonomy" id="289376"/>
    <lineage>
        <taxon>Bacteria</taxon>
        <taxon>Pseudomonadati</taxon>
        <taxon>Nitrospirota</taxon>
        <taxon>Thermodesulfovibrionia</taxon>
        <taxon>Thermodesulfovibrionales</taxon>
        <taxon>Thermodesulfovibrionaceae</taxon>
        <taxon>Thermodesulfovibrio</taxon>
    </lineage>
</organism>
<gene>
    <name evidence="1" type="ordered locus">THEYE_A0310</name>
</gene>
<dbReference type="OrthoDB" id="308644at2"/>
<proteinExistence type="predicted"/>
<reference evidence="2" key="1">
    <citation type="submission" date="2008-08" db="EMBL/GenBank/DDBJ databases">
        <title>The complete genome sequence of Thermodesulfovibrio yellowstonii strain ATCC 51303 / DSM 11347 / YP87.</title>
        <authorList>
            <person name="Dodson R.J."/>
            <person name="Durkin A.S."/>
            <person name="Wu M."/>
            <person name="Eisen J."/>
            <person name="Sutton G."/>
        </authorList>
    </citation>
    <scope>NUCLEOTIDE SEQUENCE [LARGE SCALE GENOMIC DNA]</scope>
    <source>
        <strain evidence="2">ATCC 51303 / DSM 11347 / YP87</strain>
    </source>
</reference>
<dbReference type="STRING" id="289376.THEYE_A0310"/>
<dbReference type="HOGENOM" id="CLU_164851_1_0_0"/>
<dbReference type="EMBL" id="CP001147">
    <property type="protein sequence ID" value="ACI22005.1"/>
    <property type="molecule type" value="Genomic_DNA"/>
</dbReference>
<keyword evidence="2" id="KW-1185">Reference proteome</keyword>
<dbReference type="Proteomes" id="UP000000718">
    <property type="component" value="Chromosome"/>
</dbReference>
<dbReference type="RefSeq" id="WP_012546699.1">
    <property type="nucleotide sequence ID" value="NC_011296.1"/>
</dbReference>
<protein>
    <recommendedName>
        <fullName evidence="3">Type II toxin-antitoxin system HicA family toxin</fullName>
    </recommendedName>
</protein>
<dbReference type="eggNOG" id="COG1724">
    <property type="taxonomic scope" value="Bacteria"/>
</dbReference>
<dbReference type="GO" id="GO:0003729">
    <property type="term" value="F:mRNA binding"/>
    <property type="evidence" value="ECO:0007669"/>
    <property type="project" value="InterPro"/>
</dbReference>